<keyword evidence="4" id="KW-1185">Reference proteome</keyword>
<dbReference type="PANTHER" id="PTHR43244">
    <property type="match status" value="1"/>
</dbReference>
<proteinExistence type="predicted"/>
<evidence type="ECO:0000256" key="1">
    <source>
        <dbReference type="ARBA" id="ARBA00023002"/>
    </source>
</evidence>
<accession>A0ABN9NW73</accession>
<dbReference type="Gene3D" id="3.20.20.30">
    <property type="entry name" value="Luciferase-like domain"/>
    <property type="match status" value="1"/>
</dbReference>
<feature type="domain" description="Luciferase-like" evidence="2">
    <location>
        <begin position="15"/>
        <end position="84"/>
    </location>
</feature>
<keyword evidence="1" id="KW-0560">Oxidoreductase</keyword>
<dbReference type="Proteomes" id="UP001190466">
    <property type="component" value="Chromosome"/>
</dbReference>
<dbReference type="InterPro" id="IPR036661">
    <property type="entry name" value="Luciferase-like_sf"/>
</dbReference>
<dbReference type="SUPFAM" id="SSF51679">
    <property type="entry name" value="Bacterial luciferase-like"/>
    <property type="match status" value="1"/>
</dbReference>
<evidence type="ECO:0000313" key="4">
    <source>
        <dbReference type="Proteomes" id="UP001190466"/>
    </source>
</evidence>
<organism evidence="3 4">
    <name type="scientific">[Mycobacterium] wendilense</name>
    <dbReference type="NCBI Taxonomy" id="3064284"/>
    <lineage>
        <taxon>Bacteria</taxon>
        <taxon>Bacillati</taxon>
        <taxon>Actinomycetota</taxon>
        <taxon>Actinomycetes</taxon>
        <taxon>Mycobacteriales</taxon>
        <taxon>Mycobacteriaceae</taxon>
        <taxon>Mycolicibacter</taxon>
    </lineage>
</organism>
<dbReference type="PANTHER" id="PTHR43244:SF1">
    <property type="entry name" value="5,10-METHYLENETETRAHYDROMETHANOPTERIN REDUCTASE"/>
    <property type="match status" value="1"/>
</dbReference>
<dbReference type="Pfam" id="PF00296">
    <property type="entry name" value="Bac_luciferase"/>
    <property type="match status" value="1"/>
</dbReference>
<gene>
    <name evidence="3" type="ORF">MU0050_001364</name>
</gene>
<dbReference type="EMBL" id="OY726395">
    <property type="protein sequence ID" value="CAJ1581085.1"/>
    <property type="molecule type" value="Genomic_DNA"/>
</dbReference>
<sequence length="128" mass="14221">MTLTMSCVLVPEARSAEYARIAEDLGYARAWFYDSPALYSDVWVRMCQAAERTDRIGLGTGVMVPSNRHPLTTASAIATLVDVAGPTGYAWEWGPVSRRGWRWDNRRCAGGTWSGTSRRCRACSAGRW</sequence>
<dbReference type="InterPro" id="IPR050564">
    <property type="entry name" value="F420-G6PD/mer"/>
</dbReference>
<protein>
    <submittedName>
        <fullName evidence="3">LLM class flavin-dependent oxidoreductase</fullName>
    </submittedName>
</protein>
<evidence type="ECO:0000259" key="2">
    <source>
        <dbReference type="Pfam" id="PF00296"/>
    </source>
</evidence>
<reference evidence="3 4" key="1">
    <citation type="submission" date="2023-08" db="EMBL/GenBank/DDBJ databases">
        <authorList>
            <person name="Folkvardsen B D."/>
            <person name="Norman A."/>
        </authorList>
    </citation>
    <scope>NUCLEOTIDE SEQUENCE [LARGE SCALE GENOMIC DNA]</scope>
    <source>
        <strain evidence="3 4">Mu0050</strain>
    </source>
</reference>
<evidence type="ECO:0000313" key="3">
    <source>
        <dbReference type="EMBL" id="CAJ1581085.1"/>
    </source>
</evidence>
<dbReference type="RefSeq" id="WP_316515462.1">
    <property type="nucleotide sequence ID" value="NZ_OY726395.1"/>
</dbReference>
<dbReference type="InterPro" id="IPR011251">
    <property type="entry name" value="Luciferase-like_dom"/>
</dbReference>
<name>A0ABN9NW73_9MYCO</name>